<feature type="signal peptide" evidence="5">
    <location>
        <begin position="1"/>
        <end position="21"/>
    </location>
</feature>
<accession>A0A8H5YAW2</accession>
<evidence type="ECO:0000256" key="5">
    <source>
        <dbReference type="SAM" id="SignalP"/>
    </source>
</evidence>
<feature type="compositionally biased region" description="Polar residues" evidence="4">
    <location>
        <begin position="320"/>
        <end position="332"/>
    </location>
</feature>
<feature type="compositionally biased region" description="Low complexity" evidence="4">
    <location>
        <begin position="156"/>
        <end position="167"/>
    </location>
</feature>
<dbReference type="InterPro" id="IPR036770">
    <property type="entry name" value="Ankyrin_rpt-contain_sf"/>
</dbReference>
<feature type="compositionally biased region" description="Polar residues" evidence="4">
    <location>
        <begin position="394"/>
        <end position="410"/>
    </location>
</feature>
<dbReference type="PANTHER" id="PTHR24198">
    <property type="entry name" value="ANKYRIN REPEAT AND PROTEIN KINASE DOMAIN-CONTAINING PROTEIN"/>
    <property type="match status" value="1"/>
</dbReference>
<feature type="repeat" description="ANK" evidence="3">
    <location>
        <begin position="1092"/>
        <end position="1124"/>
    </location>
</feature>
<proteinExistence type="predicted"/>
<organism evidence="6 7">
    <name type="scientific">Fusarium mundagurra</name>
    <dbReference type="NCBI Taxonomy" id="1567541"/>
    <lineage>
        <taxon>Eukaryota</taxon>
        <taxon>Fungi</taxon>
        <taxon>Dikarya</taxon>
        <taxon>Ascomycota</taxon>
        <taxon>Pezizomycotina</taxon>
        <taxon>Sordariomycetes</taxon>
        <taxon>Hypocreomycetidae</taxon>
        <taxon>Hypocreales</taxon>
        <taxon>Nectriaceae</taxon>
        <taxon>Fusarium</taxon>
        <taxon>Fusarium fujikuroi species complex</taxon>
    </lineage>
</organism>
<dbReference type="InterPro" id="IPR002110">
    <property type="entry name" value="Ankyrin_rpt"/>
</dbReference>
<sequence>MMRNLTHIVFLFSLAYSLVAASQHEPLRQCEAGLCQCGSYCRATEGEQTCCPSKDGYPEHICGPIVRPNPEHPTTDREISGFLPTVSSHGTQIITISVSKTLRGSLVPTSQDETGHTVPTAVTQPNGQATTLLSTVQEGATSSHLPVPSGPDNLESTSGSQPSIPSIPVISTVFTRPDGEVSTAVPSTETGSETSKANPSSKQQSSVGSPGSETDSTRFTGTTLPSINGPESSQLFTGTTGTESDAPQSASPPTTKDASITGPDTSSDDTSGHEASSTIPTGPGTTRAENSEETNPATETVVPEPSGVSTTSVVRPSRSANLSTDNLTTTPITRDIESPASTTNSNGPDISTISPSTEHNTSSQDETSRSDSDTDAATGSGTTNTDPLLLPTSVPETQVNGVTSAVSVKPTTPLGEHSTRADDTPSTEPGHITTGDGDNEQPSSTSTYFAVPVTTSVTKPEPRDGGFVVPCNMWFFNACVGPISGWGVFLPPGTYPPGPPPAISNNPKGGIEINTNQPLPDWPGFTVGPGNTPTFSDEPTACETDSAELCVTSTSYGVSIDATLTTTVASSVVSTCGTVYGCKVQGHSQTITGTDVTTATSGIPTYRSLRAMETWDDMELSEEQLESIANHVQSDLDSMFGTATRRATTTTGDASEPTESVWTGTCPAKNGPPPTVVDGKFTENIGEKCLCEWNTWMKTDKALQPYTVDQLRDAINDFCNGSRKLRKPAPTGLPDIAVNRFPTDDTHGIFISAGWATPPLWNITDERCKATSDLILADSCKVALERFECRGAKKDDLWGGSYYEALDEGGCVRWVLAPAHLSDGGSAERRMSVEIKMANLDCVPLGQTAVITAAKRGHESIVRLLLDHNRPTVSGALFHLALHHVWMDIVKLAISADKSLLNWIDPSSANTALHIVIESAHVDVIKTLLDAGADPNLKNGDGLLPFAKAMESNNLEMVRMLLDSSPDIIVDEPDKAGVTPLLRACLDGENAVPVIRELLENAKDKVNLNARLPKDDKDDDCGRTALLIAPFLDQEKEGSDSLFNLLLEHGTDPNIASERGYTPLSRAAGNGHALAVRTLLNSNADPNHGDYQGETALHICSSEGHVSCIEELATRGASLNSLMYPDLGEPYVIGMTPLVIAIACSQQSSVEKLLTFDPGPGQALHMALASEELPIAKAVFERYPQPNLYDEDFGTPLHLAVMSNSEEIFDFILAQTGIDVNIPGPSGRTPPLSYAATRYQGFVKKLIQEKADPNIKDHEGKTPLDHNLNHSQYIELCELALHATIAAGKEEFFNQLINVPGVTGRVEDNDGWTPLKYATVYNQSKMEEKILERLQQNGMNMVDQRGERVIKMPQRWHKNDRHPTLYEKDDGADPREIMITTMIEEAYPDGEDRYAVARADHPIPTDENYYFEITIKKGCPGKQLFTCRTSNLASDVGIGLIDGAEMPNGQRSIGLENDWGLSREYRAGNTVDCGFDATKKCVYFTWEEEGLGKTSAVLLVYGVIYHLTDHIIIL</sequence>
<evidence type="ECO:0000256" key="4">
    <source>
        <dbReference type="SAM" id="MobiDB-lite"/>
    </source>
</evidence>
<feature type="region of interest" description="Disordered" evidence="4">
    <location>
        <begin position="137"/>
        <end position="167"/>
    </location>
</feature>
<dbReference type="PROSITE" id="PS50297">
    <property type="entry name" value="ANK_REP_REGION"/>
    <property type="match status" value="3"/>
</dbReference>
<evidence type="ECO:0000256" key="1">
    <source>
        <dbReference type="ARBA" id="ARBA00022737"/>
    </source>
</evidence>
<dbReference type="OrthoDB" id="5098484at2759"/>
<keyword evidence="5" id="KW-0732">Signal</keyword>
<evidence type="ECO:0000256" key="2">
    <source>
        <dbReference type="ARBA" id="ARBA00023043"/>
    </source>
</evidence>
<dbReference type="SUPFAM" id="SSF48403">
    <property type="entry name" value="Ankyrin repeat"/>
    <property type="match status" value="2"/>
</dbReference>
<feature type="region of interest" description="Disordered" evidence="4">
    <location>
        <begin position="108"/>
        <end position="127"/>
    </location>
</feature>
<gene>
    <name evidence="6" type="ORF">FMUND_10822</name>
</gene>
<comment type="caution">
    <text evidence="6">The sequence shown here is derived from an EMBL/GenBank/DDBJ whole genome shotgun (WGS) entry which is preliminary data.</text>
</comment>
<keyword evidence="1" id="KW-0677">Repeat</keyword>
<dbReference type="Pfam" id="PF00023">
    <property type="entry name" value="Ank"/>
    <property type="match status" value="1"/>
</dbReference>
<dbReference type="PROSITE" id="PS50088">
    <property type="entry name" value="ANK_REPEAT"/>
    <property type="match status" value="3"/>
</dbReference>
<name>A0A8H5YAW2_9HYPO</name>
<feature type="compositionally biased region" description="Polar residues" evidence="4">
    <location>
        <begin position="339"/>
        <end position="365"/>
    </location>
</feature>
<feature type="compositionally biased region" description="Low complexity" evidence="4">
    <location>
        <begin position="305"/>
        <end position="319"/>
    </location>
</feature>
<feature type="region of interest" description="Disordered" evidence="4">
    <location>
        <begin position="649"/>
        <end position="678"/>
    </location>
</feature>
<evidence type="ECO:0000313" key="7">
    <source>
        <dbReference type="Proteomes" id="UP000544331"/>
    </source>
</evidence>
<reference evidence="6 7" key="1">
    <citation type="submission" date="2020-05" db="EMBL/GenBank/DDBJ databases">
        <title>Identification and distribution of gene clusters putatively required for synthesis of sphingolipid metabolism inhibitors in phylogenetically diverse species of the filamentous fungus Fusarium.</title>
        <authorList>
            <person name="Kim H.-S."/>
            <person name="Busman M."/>
            <person name="Brown D.W."/>
            <person name="Divon H."/>
            <person name="Uhlig S."/>
            <person name="Proctor R.H."/>
        </authorList>
    </citation>
    <scope>NUCLEOTIDE SEQUENCE [LARGE SCALE GENOMIC DNA]</scope>
    <source>
        <strain evidence="6 7">NRRL 66235</strain>
    </source>
</reference>
<dbReference type="Gene3D" id="1.25.40.20">
    <property type="entry name" value="Ankyrin repeat-containing domain"/>
    <property type="match status" value="3"/>
</dbReference>
<protein>
    <submittedName>
        <fullName evidence="6">Ankyrin repeat-containing protein</fullName>
    </submittedName>
</protein>
<dbReference type="SMART" id="SM00248">
    <property type="entry name" value="ANK"/>
    <property type="match status" value="11"/>
</dbReference>
<feature type="compositionally biased region" description="Polar residues" evidence="4">
    <location>
        <begin position="375"/>
        <end position="386"/>
    </location>
</feature>
<keyword evidence="2 3" id="KW-0040">ANK repeat</keyword>
<feature type="repeat" description="ANK" evidence="3">
    <location>
        <begin position="908"/>
        <end position="940"/>
    </location>
</feature>
<dbReference type="EMBL" id="JAAOAN010000405">
    <property type="protein sequence ID" value="KAF5707957.1"/>
    <property type="molecule type" value="Genomic_DNA"/>
</dbReference>
<dbReference type="Pfam" id="PF12796">
    <property type="entry name" value="Ank_2"/>
    <property type="match status" value="3"/>
</dbReference>
<dbReference type="InterPro" id="IPR043136">
    <property type="entry name" value="B30.2/SPRY_sf"/>
</dbReference>
<dbReference type="Gene3D" id="2.60.120.920">
    <property type="match status" value="1"/>
</dbReference>
<keyword evidence="7" id="KW-1185">Reference proteome</keyword>
<feature type="compositionally biased region" description="Polar residues" evidence="4">
    <location>
        <begin position="184"/>
        <end position="298"/>
    </location>
</feature>
<evidence type="ECO:0000256" key="3">
    <source>
        <dbReference type="PROSITE-ProRule" id="PRU00023"/>
    </source>
</evidence>
<dbReference type="PANTHER" id="PTHR24198:SF165">
    <property type="entry name" value="ANKYRIN REPEAT-CONTAINING PROTEIN-RELATED"/>
    <property type="match status" value="1"/>
</dbReference>
<feature type="repeat" description="ANK" evidence="3">
    <location>
        <begin position="1059"/>
        <end position="1091"/>
    </location>
</feature>
<feature type="region of interest" description="Disordered" evidence="4">
    <location>
        <begin position="179"/>
        <end position="445"/>
    </location>
</feature>
<dbReference type="Proteomes" id="UP000544331">
    <property type="component" value="Unassembled WGS sequence"/>
</dbReference>
<feature type="chain" id="PRO_5034068593" evidence="5">
    <location>
        <begin position="22"/>
        <end position="1514"/>
    </location>
</feature>
<evidence type="ECO:0000313" key="6">
    <source>
        <dbReference type="EMBL" id="KAF5707957.1"/>
    </source>
</evidence>